<name>A0A4R5QG46_9PROT</name>
<keyword evidence="1" id="KW-0175">Coiled coil</keyword>
<feature type="domain" description="GGDEF" evidence="3">
    <location>
        <begin position="230"/>
        <end position="363"/>
    </location>
</feature>
<dbReference type="SUPFAM" id="SSF55785">
    <property type="entry name" value="PYP-like sensor domain (PAS domain)"/>
    <property type="match status" value="1"/>
</dbReference>
<dbReference type="InterPro" id="IPR035965">
    <property type="entry name" value="PAS-like_dom_sf"/>
</dbReference>
<dbReference type="InterPro" id="IPR000160">
    <property type="entry name" value="GGDEF_dom"/>
</dbReference>
<dbReference type="SUPFAM" id="SSF141868">
    <property type="entry name" value="EAL domain-like"/>
    <property type="match status" value="1"/>
</dbReference>
<evidence type="ECO:0000259" key="3">
    <source>
        <dbReference type="PROSITE" id="PS50887"/>
    </source>
</evidence>
<dbReference type="SMART" id="SM00052">
    <property type="entry name" value="EAL"/>
    <property type="match status" value="1"/>
</dbReference>
<dbReference type="InterPro" id="IPR035919">
    <property type="entry name" value="EAL_sf"/>
</dbReference>
<dbReference type="AlphaFoldDB" id="A0A4R5QG46"/>
<gene>
    <name evidence="4" type="ORF">E2C06_15300</name>
</gene>
<evidence type="ECO:0000259" key="2">
    <source>
        <dbReference type="PROSITE" id="PS50883"/>
    </source>
</evidence>
<dbReference type="Gene3D" id="3.30.450.20">
    <property type="entry name" value="PAS domain"/>
    <property type="match status" value="1"/>
</dbReference>
<feature type="coiled-coil region" evidence="1">
    <location>
        <begin position="36"/>
        <end position="81"/>
    </location>
</feature>
<dbReference type="SUPFAM" id="SSF55073">
    <property type="entry name" value="Nucleotide cyclase"/>
    <property type="match status" value="1"/>
</dbReference>
<dbReference type="InterPro" id="IPR001633">
    <property type="entry name" value="EAL_dom"/>
</dbReference>
<feature type="domain" description="EAL" evidence="2">
    <location>
        <begin position="372"/>
        <end position="622"/>
    </location>
</feature>
<proteinExistence type="predicted"/>
<dbReference type="PANTHER" id="PTHR44757">
    <property type="entry name" value="DIGUANYLATE CYCLASE DGCP"/>
    <property type="match status" value="1"/>
</dbReference>
<accession>A0A4R5QG46</accession>
<dbReference type="CDD" id="cd01949">
    <property type="entry name" value="GGDEF"/>
    <property type="match status" value="1"/>
</dbReference>
<organism evidence="4 5">
    <name type="scientific">Dankookia rubra</name>
    <dbReference type="NCBI Taxonomy" id="1442381"/>
    <lineage>
        <taxon>Bacteria</taxon>
        <taxon>Pseudomonadati</taxon>
        <taxon>Pseudomonadota</taxon>
        <taxon>Alphaproteobacteria</taxon>
        <taxon>Acetobacterales</taxon>
        <taxon>Roseomonadaceae</taxon>
        <taxon>Dankookia</taxon>
    </lineage>
</organism>
<evidence type="ECO:0000256" key="1">
    <source>
        <dbReference type="SAM" id="Coils"/>
    </source>
</evidence>
<reference evidence="4 5" key="1">
    <citation type="journal article" date="2016" name="J. Microbiol.">
        <title>Dankookia rubra gen. nov., sp. nov., an alphaproteobacterium isolated from sediment of a shallow stream.</title>
        <authorList>
            <person name="Kim W.H."/>
            <person name="Kim D.H."/>
            <person name="Kang K."/>
            <person name="Ahn T.Y."/>
        </authorList>
    </citation>
    <scope>NUCLEOTIDE SEQUENCE [LARGE SCALE GENOMIC DNA]</scope>
    <source>
        <strain evidence="4 5">JCM30602</strain>
    </source>
</reference>
<dbReference type="PANTHER" id="PTHR44757:SF2">
    <property type="entry name" value="BIOFILM ARCHITECTURE MAINTENANCE PROTEIN MBAA"/>
    <property type="match status" value="1"/>
</dbReference>
<evidence type="ECO:0000313" key="4">
    <source>
        <dbReference type="EMBL" id="TDH61689.1"/>
    </source>
</evidence>
<dbReference type="NCBIfam" id="TIGR00254">
    <property type="entry name" value="GGDEF"/>
    <property type="match status" value="1"/>
</dbReference>
<dbReference type="Pfam" id="PF00563">
    <property type="entry name" value="EAL"/>
    <property type="match status" value="1"/>
</dbReference>
<dbReference type="InterPro" id="IPR052155">
    <property type="entry name" value="Biofilm_reg_signaling"/>
</dbReference>
<comment type="caution">
    <text evidence="4">The sequence shown here is derived from an EMBL/GenBank/DDBJ whole genome shotgun (WGS) entry which is preliminary data.</text>
</comment>
<dbReference type="InterPro" id="IPR043128">
    <property type="entry name" value="Rev_trsase/Diguanyl_cyclase"/>
</dbReference>
<dbReference type="Gene3D" id="3.30.70.270">
    <property type="match status" value="1"/>
</dbReference>
<dbReference type="CDD" id="cd01948">
    <property type="entry name" value="EAL"/>
    <property type="match status" value="1"/>
</dbReference>
<dbReference type="FunFam" id="3.30.70.270:FF:000001">
    <property type="entry name" value="Diguanylate cyclase domain protein"/>
    <property type="match status" value="1"/>
</dbReference>
<keyword evidence="5" id="KW-1185">Reference proteome</keyword>
<dbReference type="PROSITE" id="PS50883">
    <property type="entry name" value="EAL"/>
    <property type="match status" value="1"/>
</dbReference>
<dbReference type="PROSITE" id="PS50887">
    <property type="entry name" value="GGDEF"/>
    <property type="match status" value="1"/>
</dbReference>
<dbReference type="Pfam" id="PF00990">
    <property type="entry name" value="GGDEF"/>
    <property type="match status" value="1"/>
</dbReference>
<protein>
    <submittedName>
        <fullName evidence="4">EAL domain-containing protein</fullName>
    </submittedName>
</protein>
<dbReference type="GO" id="GO:0003824">
    <property type="term" value="F:catalytic activity"/>
    <property type="evidence" value="ECO:0007669"/>
    <property type="project" value="UniProtKB-ARBA"/>
</dbReference>
<dbReference type="InterPro" id="IPR029787">
    <property type="entry name" value="Nucleotide_cyclase"/>
</dbReference>
<dbReference type="SMART" id="SM00267">
    <property type="entry name" value="GGDEF"/>
    <property type="match status" value="1"/>
</dbReference>
<dbReference type="EMBL" id="SMSJ01000018">
    <property type="protein sequence ID" value="TDH61689.1"/>
    <property type="molecule type" value="Genomic_DNA"/>
</dbReference>
<dbReference type="RefSeq" id="WP_133289477.1">
    <property type="nucleotide sequence ID" value="NZ_SMSJ01000018.1"/>
</dbReference>
<dbReference type="Pfam" id="PF12860">
    <property type="entry name" value="PAS_7"/>
    <property type="match status" value="1"/>
</dbReference>
<dbReference type="OrthoDB" id="9793210at2"/>
<dbReference type="Proteomes" id="UP000295096">
    <property type="component" value="Unassembled WGS sequence"/>
</dbReference>
<evidence type="ECO:0000313" key="5">
    <source>
        <dbReference type="Proteomes" id="UP000295096"/>
    </source>
</evidence>
<sequence length="630" mass="68247">MPAPLHRLVAEQLARATDASGAVDVALLGTLVGAAYDEAEHDRRRAERAMRLMAEELAAANARLEALVQALSTQNRRFEAALGNMPMGLAMYDAGEQLVVANARLNEVLSLPPGALRAGMSYAEVVATCAEAGHFADASAAEVYAARRRIFAPGSAYAFEERRGDRIVAVTGRALDDGGCILTFQDMTERREAEARVEHLARHDALTGLPNRAQLRTRMEEALARARRGEQFAVLCLDLDRFKAVNDTLGHPVGDELLRAVTLRLRRLVRETDTVVRLGGDEFAIIQASLPQPDAATALARRLIAELAEPYMIEGHQVVVGASVGIALSPQDGSSADLLLKSADLALYRAKADGRGTWRFFEPEMDARMQARRQLELDLRRALAAGDFQLLYQPQIDLASRRITGFEALLRWHHPERGLVSAADFIPLAEETGLIVPLGKWVLRQACAEAAGWPPEISVAVNVSAVQFGSARLVDAVAEALAAAGLPGERLEIEVTEAIMLQDTAQTMAVLHRLRDLGVRISMDDFGTGYSSLGYLRSFPFDKIKIDQSFVRDIEKRGDARAIVRAISGLGDSLGMRTSAEGVETPEQLEQLRADGCTEGQGWLFGRPLPASAVRSLLQAAPGVVESNAA</sequence>
<dbReference type="Gene3D" id="3.20.20.450">
    <property type="entry name" value="EAL domain"/>
    <property type="match status" value="1"/>
</dbReference>